<organism evidence="2">
    <name type="scientific">Ditylum brightwellii</name>
    <dbReference type="NCBI Taxonomy" id="49249"/>
    <lineage>
        <taxon>Eukaryota</taxon>
        <taxon>Sar</taxon>
        <taxon>Stramenopiles</taxon>
        <taxon>Ochrophyta</taxon>
        <taxon>Bacillariophyta</taxon>
        <taxon>Mediophyceae</taxon>
        <taxon>Lithodesmiophycidae</taxon>
        <taxon>Lithodesmiales</taxon>
        <taxon>Lithodesmiaceae</taxon>
        <taxon>Ditylum</taxon>
    </lineage>
</organism>
<dbReference type="InterPro" id="IPR027417">
    <property type="entry name" value="P-loop_NTPase"/>
</dbReference>
<proteinExistence type="predicted"/>
<dbReference type="Gene3D" id="3.40.50.300">
    <property type="entry name" value="P-loop containing nucleotide triphosphate hydrolases"/>
    <property type="match status" value="1"/>
</dbReference>
<evidence type="ECO:0008006" key="3">
    <source>
        <dbReference type="Google" id="ProtNLM"/>
    </source>
</evidence>
<feature type="compositionally biased region" description="Polar residues" evidence="1">
    <location>
        <begin position="152"/>
        <end position="198"/>
    </location>
</feature>
<dbReference type="AlphaFoldDB" id="A0A7S4S5N6"/>
<accession>A0A7S4S5N6</accession>
<sequence>MLRKSVGNHNDEDDRVSIGSLELPLNDSSHSSQRQQHHYPPPSQYAPTPAQYLPGHYYGHPCNRPDDDSESSSINFRIVLIVCAAFLTIMQISRPHTSIIAIDPYSSALRQSENANLQQGLSGGSLNSGGFSNQYESYRQQGLPSYAQAFSTMNSPRGQTSSGTMNSPVGQTSSGTMNSPVGRTSSGTMNGATTSSGMNGDIAAENTAASSGAYGVTTEGGATTDGTYGNNAAFNSHGDASGGAVSTTEGSYGEIPPEGATATVEMAPGWRLPGTLPGTGNIDLSLSDLNNFKDAWDPYEPSDNAVFWHIPKAGGSTVKDIIGTCHRFVMATEFGITDGHEYDKKIAVVYPGGGPVGQDRSPFVNVDTTTIEGIERAKQMGFADSGLADAVVTPFIYEANELFTPTAKGRLFTVFRHPIDRAISLFYYIQVADWEPSYRPDLQEWTLEQYATSDVAENNWMTRQLTNQLEGDLNDDHLALAMEVIRRKFLVGLMTQIGRTMERFERYFRWTYHVNPPNQEACRVRLLQGGSNTNASGNKKDKPQEGSEAYELLRLQNMYDLQLYEYIESLFEEQDEFVQDIPADFRNIDATCCKCYPATFPPEGFTCPLAILN</sequence>
<evidence type="ECO:0000313" key="2">
    <source>
        <dbReference type="EMBL" id="CAE4633373.1"/>
    </source>
</evidence>
<reference evidence="2" key="1">
    <citation type="submission" date="2021-01" db="EMBL/GenBank/DDBJ databases">
        <authorList>
            <person name="Corre E."/>
            <person name="Pelletier E."/>
            <person name="Niang G."/>
            <person name="Scheremetjew M."/>
            <person name="Finn R."/>
            <person name="Kale V."/>
            <person name="Holt S."/>
            <person name="Cochrane G."/>
            <person name="Meng A."/>
            <person name="Brown T."/>
            <person name="Cohen L."/>
        </authorList>
    </citation>
    <scope>NUCLEOTIDE SEQUENCE</scope>
    <source>
        <strain evidence="2">GSO104</strain>
    </source>
</reference>
<dbReference type="SUPFAM" id="SSF52540">
    <property type="entry name" value="P-loop containing nucleoside triphosphate hydrolases"/>
    <property type="match status" value="1"/>
</dbReference>
<dbReference type="PANTHER" id="PTHR32301">
    <property type="entry name" value="COUNTIN RECEPTOR CNR3-RELATED"/>
    <property type="match status" value="1"/>
</dbReference>
<dbReference type="InterPro" id="IPR053259">
    <property type="entry name" value="Golvesin-related_Golgi"/>
</dbReference>
<evidence type="ECO:0000256" key="1">
    <source>
        <dbReference type="SAM" id="MobiDB-lite"/>
    </source>
</evidence>
<protein>
    <recommendedName>
        <fullName evidence="3">Sulfotransferase domain-containing protein</fullName>
    </recommendedName>
</protein>
<feature type="region of interest" description="Disordered" evidence="1">
    <location>
        <begin position="152"/>
        <end position="200"/>
    </location>
</feature>
<dbReference type="PANTHER" id="PTHR32301:SF6">
    <property type="entry name" value="GOLVESIN-RELATED"/>
    <property type="match status" value="1"/>
</dbReference>
<name>A0A7S4S5N6_9STRA</name>
<dbReference type="EMBL" id="HBNS01036690">
    <property type="protein sequence ID" value="CAE4633373.1"/>
    <property type="molecule type" value="Transcribed_RNA"/>
</dbReference>
<gene>
    <name evidence="2" type="ORF">DBRI00130_LOCUS28661</name>
</gene>
<feature type="region of interest" description="Disordered" evidence="1">
    <location>
        <begin position="1"/>
        <end position="70"/>
    </location>
</feature>